<dbReference type="Proteomes" id="UP001172778">
    <property type="component" value="Unassembled WGS sequence"/>
</dbReference>
<evidence type="ECO:0000313" key="2">
    <source>
        <dbReference type="EMBL" id="MDK2125493.1"/>
    </source>
</evidence>
<organism evidence="2 3">
    <name type="scientific">Parachitinimonas caeni</name>
    <dbReference type="NCBI Taxonomy" id="3031301"/>
    <lineage>
        <taxon>Bacteria</taxon>
        <taxon>Pseudomonadati</taxon>
        <taxon>Pseudomonadota</taxon>
        <taxon>Betaproteobacteria</taxon>
        <taxon>Neisseriales</taxon>
        <taxon>Chitinibacteraceae</taxon>
        <taxon>Parachitinimonas</taxon>
    </lineage>
</organism>
<evidence type="ECO:0000256" key="1">
    <source>
        <dbReference type="SAM" id="SignalP"/>
    </source>
</evidence>
<keyword evidence="3" id="KW-1185">Reference proteome</keyword>
<proteinExistence type="predicted"/>
<gene>
    <name evidence="2" type="ORF">PZA18_15670</name>
</gene>
<keyword evidence="1" id="KW-0732">Signal</keyword>
<feature type="chain" id="PRO_5045054592" evidence="1">
    <location>
        <begin position="22"/>
        <end position="354"/>
    </location>
</feature>
<evidence type="ECO:0000313" key="3">
    <source>
        <dbReference type="Proteomes" id="UP001172778"/>
    </source>
</evidence>
<name>A0ABT7DZK6_9NEIS</name>
<sequence length="354" mass="39212">MFYRSFLSTAILAVLATSAHAVKLENVTLNGQPYVEGMTVYGATSNGAGKYNVTIAGKLSVEDKDWNTWKNVNQTPDPVGDNKWDPSRFQKNGGIQGAFAIGTDECKFPIYNSNGFDYPGGLPNLRISQFAIDKFKFTESESRCFALFEATGKLYTDSNNGPNIYDITYGFGLKFHTSEDGTFNKVIPTKLGSNVLSYQLPSAQPYREFPSGGDIWKTQISLKFSLSDQAPPADFRRSFSSQVNGMANARNIQAQFRGDSKYLGQTAQLYIAAKVTAGNTDTWFFLSGNNWQAWDLNIDHLAPVQSLTLSSSFTTLPILENIDLRNYSGSEIWIAYKPQSGALDYEKIYTETGN</sequence>
<dbReference type="RefSeq" id="WP_284101803.1">
    <property type="nucleotide sequence ID" value="NZ_JARRAF010000020.1"/>
</dbReference>
<feature type="signal peptide" evidence="1">
    <location>
        <begin position="1"/>
        <end position="21"/>
    </location>
</feature>
<comment type="caution">
    <text evidence="2">The sequence shown here is derived from an EMBL/GenBank/DDBJ whole genome shotgun (WGS) entry which is preliminary data.</text>
</comment>
<reference evidence="2" key="1">
    <citation type="submission" date="2023-03" db="EMBL/GenBank/DDBJ databases">
        <title>Chitinimonas shenzhenensis gen. nov., sp. nov., a novel member of family Burkholderiaceae isolated from activated sludge collected in Shen Zhen, China.</title>
        <authorList>
            <person name="Wang X."/>
        </authorList>
    </citation>
    <scope>NUCLEOTIDE SEQUENCE</scope>
    <source>
        <strain evidence="2">DQS-5</strain>
    </source>
</reference>
<protein>
    <submittedName>
        <fullName evidence="2">Uncharacterized protein</fullName>
    </submittedName>
</protein>
<dbReference type="EMBL" id="JARRAF010000020">
    <property type="protein sequence ID" value="MDK2125493.1"/>
    <property type="molecule type" value="Genomic_DNA"/>
</dbReference>
<accession>A0ABT7DZK6</accession>